<feature type="transmembrane region" description="Helical" evidence="11">
    <location>
        <begin position="186"/>
        <end position="205"/>
    </location>
</feature>
<dbReference type="EC" id="2.4.99.28" evidence="11"/>
<dbReference type="InterPro" id="IPR018365">
    <property type="entry name" value="Cell_cycle_FtsW-rel_CS"/>
</dbReference>
<dbReference type="GO" id="GO:0009252">
    <property type="term" value="P:peptidoglycan biosynthetic process"/>
    <property type="evidence" value="ECO:0007669"/>
    <property type="project" value="UniProtKB-UniRule"/>
</dbReference>
<keyword evidence="4 11" id="KW-0808">Transferase</keyword>
<comment type="pathway">
    <text evidence="11">Cell wall biogenesis; peptidoglycan biosynthesis.</text>
</comment>
<organism evidence="12 13">
    <name type="scientific">Desulfacinum hydrothermale DSM 13146</name>
    <dbReference type="NCBI Taxonomy" id="1121390"/>
    <lineage>
        <taxon>Bacteria</taxon>
        <taxon>Pseudomonadati</taxon>
        <taxon>Thermodesulfobacteriota</taxon>
        <taxon>Syntrophobacteria</taxon>
        <taxon>Syntrophobacterales</taxon>
        <taxon>Syntrophobacteraceae</taxon>
        <taxon>Desulfacinum</taxon>
    </lineage>
</organism>
<dbReference type="GO" id="GO:0032153">
    <property type="term" value="C:cell division site"/>
    <property type="evidence" value="ECO:0007669"/>
    <property type="project" value="TreeGrafter"/>
</dbReference>
<keyword evidence="9 11" id="KW-0472">Membrane</keyword>
<keyword evidence="10 11" id="KW-0961">Cell wall biogenesis/degradation</keyword>
<dbReference type="GO" id="GO:0008955">
    <property type="term" value="F:peptidoglycan glycosyltransferase activity"/>
    <property type="evidence" value="ECO:0007669"/>
    <property type="project" value="UniProtKB-UniRule"/>
</dbReference>
<dbReference type="Pfam" id="PF01098">
    <property type="entry name" value="FTSW_RODA_SPOVE"/>
    <property type="match status" value="1"/>
</dbReference>
<comment type="catalytic activity">
    <reaction evidence="11">
        <text>[GlcNAc-(1-&gt;4)-Mur2Ac(oyl-L-Ala-gamma-D-Glu-L-Lys-D-Ala-D-Ala)](n)-di-trans,octa-cis-undecaprenyl diphosphate + beta-D-GlcNAc-(1-&gt;4)-Mur2Ac(oyl-L-Ala-gamma-D-Glu-L-Lys-D-Ala-D-Ala)-di-trans,octa-cis-undecaprenyl diphosphate = [GlcNAc-(1-&gt;4)-Mur2Ac(oyl-L-Ala-gamma-D-Glu-L-Lys-D-Ala-D-Ala)](n+1)-di-trans,octa-cis-undecaprenyl diphosphate + di-trans,octa-cis-undecaprenyl diphosphate + H(+)</text>
        <dbReference type="Rhea" id="RHEA:23708"/>
        <dbReference type="Rhea" id="RHEA-COMP:9602"/>
        <dbReference type="Rhea" id="RHEA-COMP:9603"/>
        <dbReference type="ChEBI" id="CHEBI:15378"/>
        <dbReference type="ChEBI" id="CHEBI:58405"/>
        <dbReference type="ChEBI" id="CHEBI:60033"/>
        <dbReference type="ChEBI" id="CHEBI:78435"/>
        <dbReference type="EC" id="2.4.99.28"/>
    </reaction>
</comment>
<evidence type="ECO:0000256" key="6">
    <source>
        <dbReference type="ARBA" id="ARBA00022960"/>
    </source>
</evidence>
<feature type="transmembrane region" description="Helical" evidence="11">
    <location>
        <begin position="306"/>
        <end position="334"/>
    </location>
</feature>
<dbReference type="GO" id="GO:0071555">
    <property type="term" value="P:cell wall organization"/>
    <property type="evidence" value="ECO:0007669"/>
    <property type="project" value="UniProtKB-KW"/>
</dbReference>
<dbReference type="RefSeq" id="WP_084059034.1">
    <property type="nucleotide sequence ID" value="NZ_FWXF01000026.1"/>
</dbReference>
<comment type="function">
    <text evidence="11">Peptidoglycan polymerase that is essential for cell wall elongation.</text>
</comment>
<feature type="transmembrane region" description="Helical" evidence="11">
    <location>
        <begin position="77"/>
        <end position="96"/>
    </location>
</feature>
<dbReference type="InterPro" id="IPR011923">
    <property type="entry name" value="RodA/MrdB"/>
</dbReference>
<evidence type="ECO:0000313" key="13">
    <source>
        <dbReference type="Proteomes" id="UP000192783"/>
    </source>
</evidence>
<evidence type="ECO:0000256" key="10">
    <source>
        <dbReference type="ARBA" id="ARBA00023316"/>
    </source>
</evidence>
<dbReference type="UniPathway" id="UPA00219"/>
<evidence type="ECO:0000313" key="12">
    <source>
        <dbReference type="EMBL" id="SMC28000.1"/>
    </source>
</evidence>
<feature type="transmembrane region" description="Helical" evidence="11">
    <location>
        <begin position="163"/>
        <end position="181"/>
    </location>
</feature>
<protein>
    <recommendedName>
        <fullName evidence="11">Peptidoglycan glycosyltransferase RodA</fullName>
        <shortName evidence="11">PGT</shortName>
        <ecNumber evidence="11">2.4.99.28</ecNumber>
    </recommendedName>
    <alternativeName>
        <fullName evidence="11">Cell elongation protein RodA</fullName>
    </alternativeName>
    <alternativeName>
        <fullName evidence="11">Cell wall polymerase</fullName>
    </alternativeName>
    <alternativeName>
        <fullName evidence="11">Peptidoglycan polymerase</fullName>
        <shortName evidence="11">PG polymerase</shortName>
    </alternativeName>
</protein>
<feature type="transmembrane region" description="Helical" evidence="11">
    <location>
        <begin position="45"/>
        <end position="65"/>
    </location>
</feature>
<evidence type="ECO:0000256" key="4">
    <source>
        <dbReference type="ARBA" id="ARBA00022679"/>
    </source>
</evidence>
<keyword evidence="2 11" id="KW-1003">Cell membrane</keyword>
<accession>A0A1W1XVI6</accession>
<dbReference type="GO" id="GO:0051301">
    <property type="term" value="P:cell division"/>
    <property type="evidence" value="ECO:0007669"/>
    <property type="project" value="InterPro"/>
</dbReference>
<dbReference type="NCBIfam" id="TIGR02210">
    <property type="entry name" value="rodA_shape"/>
    <property type="match status" value="1"/>
</dbReference>
<evidence type="ECO:0000256" key="5">
    <source>
        <dbReference type="ARBA" id="ARBA00022692"/>
    </source>
</evidence>
<keyword evidence="3 11" id="KW-0328">Glycosyltransferase</keyword>
<evidence type="ECO:0000256" key="7">
    <source>
        <dbReference type="ARBA" id="ARBA00022984"/>
    </source>
</evidence>
<dbReference type="AlphaFoldDB" id="A0A1W1XVI6"/>
<keyword evidence="8 11" id="KW-1133">Transmembrane helix</keyword>
<dbReference type="PANTHER" id="PTHR30474">
    <property type="entry name" value="CELL CYCLE PROTEIN"/>
    <property type="match status" value="1"/>
</dbReference>
<evidence type="ECO:0000256" key="11">
    <source>
        <dbReference type="HAMAP-Rule" id="MF_02079"/>
    </source>
</evidence>
<feature type="transmembrane region" description="Helical" evidence="11">
    <location>
        <begin position="274"/>
        <end position="294"/>
    </location>
</feature>
<proteinExistence type="inferred from homology"/>
<dbReference type="OrthoDB" id="9768187at2"/>
<dbReference type="InterPro" id="IPR001182">
    <property type="entry name" value="FtsW/RodA"/>
</dbReference>
<evidence type="ECO:0000256" key="2">
    <source>
        <dbReference type="ARBA" id="ARBA00022475"/>
    </source>
</evidence>
<feature type="transmembrane region" description="Helical" evidence="11">
    <location>
        <begin position="340"/>
        <end position="361"/>
    </location>
</feature>
<dbReference type="HAMAP" id="MF_02079">
    <property type="entry name" value="PGT_RodA"/>
    <property type="match status" value="1"/>
</dbReference>
<keyword evidence="6 11" id="KW-0133">Cell shape</keyword>
<dbReference type="PANTHER" id="PTHR30474:SF1">
    <property type="entry name" value="PEPTIDOGLYCAN GLYCOSYLTRANSFERASE MRDB"/>
    <property type="match status" value="1"/>
</dbReference>
<gene>
    <name evidence="11" type="primary">rodA</name>
    <name evidence="12" type="ORF">SAMN02746041_03147</name>
</gene>
<dbReference type="GO" id="GO:0008360">
    <property type="term" value="P:regulation of cell shape"/>
    <property type="evidence" value="ECO:0007669"/>
    <property type="project" value="UniProtKB-KW"/>
</dbReference>
<evidence type="ECO:0000256" key="8">
    <source>
        <dbReference type="ARBA" id="ARBA00022989"/>
    </source>
</evidence>
<keyword evidence="13" id="KW-1185">Reference proteome</keyword>
<feature type="transmembrane region" description="Helical" evidence="11">
    <location>
        <begin position="12"/>
        <end position="33"/>
    </location>
</feature>
<dbReference type="PROSITE" id="PS00428">
    <property type="entry name" value="FTSW_RODA_SPOVE"/>
    <property type="match status" value="1"/>
</dbReference>
<dbReference type="STRING" id="1121390.SAMN02746041_03147"/>
<dbReference type="EMBL" id="FWXF01000026">
    <property type="protein sequence ID" value="SMC28000.1"/>
    <property type="molecule type" value="Genomic_DNA"/>
</dbReference>
<keyword evidence="7 11" id="KW-0573">Peptidoglycan synthesis</keyword>
<dbReference type="PROSITE" id="PS51257">
    <property type="entry name" value="PROKAR_LIPOPROTEIN"/>
    <property type="match status" value="1"/>
</dbReference>
<sequence length="371" mass="41393">MIDRRLVENFDWWILLLFSAISCLGLVALYSALYLQIQANPSHNLFVKQIVWFAMGCALLMGALLVDYQKLREWAPWIYAVGVAALALVLIVGGEVKGSRRWLELAGLRVQPSEFMKIAVIIQLARYFSSQDIPPYPKLGQLGPALAMASVPALLILLEPDLGTALCLLIVAGTMTFFIGLRWRYLVTAAFIGLVSLYPLWHYVLKDYQKQRILMVLSPEKDPTGRGYHIIQSKVAVGSGMLWGKGFLNGTQNKLKFLPEKHTDFIFSVWAEEWGFLGCVVLIALFALLIVVCFRVALRSKDRFGSFLVVGLTSLIAWQLLINMGMVLGLLPVVGITLPFVSYGGSSLLMVCLAVGLIENVSMRRYVFRAR</sequence>
<dbReference type="Proteomes" id="UP000192783">
    <property type="component" value="Unassembled WGS sequence"/>
</dbReference>
<dbReference type="GO" id="GO:0005886">
    <property type="term" value="C:plasma membrane"/>
    <property type="evidence" value="ECO:0007669"/>
    <property type="project" value="UniProtKB-SubCell"/>
</dbReference>
<evidence type="ECO:0000256" key="9">
    <source>
        <dbReference type="ARBA" id="ARBA00023136"/>
    </source>
</evidence>
<reference evidence="12 13" key="1">
    <citation type="submission" date="2017-04" db="EMBL/GenBank/DDBJ databases">
        <authorList>
            <person name="Afonso C.L."/>
            <person name="Miller P.J."/>
            <person name="Scott M.A."/>
            <person name="Spackman E."/>
            <person name="Goraichik I."/>
            <person name="Dimitrov K.M."/>
            <person name="Suarez D.L."/>
            <person name="Swayne D.E."/>
        </authorList>
    </citation>
    <scope>NUCLEOTIDE SEQUENCE [LARGE SCALE GENOMIC DNA]</scope>
    <source>
        <strain evidence="12 13">DSM 13146</strain>
    </source>
</reference>
<evidence type="ECO:0000256" key="3">
    <source>
        <dbReference type="ARBA" id="ARBA00022676"/>
    </source>
</evidence>
<comment type="similarity">
    <text evidence="11">Belongs to the SEDS family. MrdB/RodA subfamily.</text>
</comment>
<name>A0A1W1XVI6_9BACT</name>
<evidence type="ECO:0000256" key="1">
    <source>
        <dbReference type="ARBA" id="ARBA00004141"/>
    </source>
</evidence>
<dbReference type="NCBIfam" id="NF037961">
    <property type="entry name" value="RodA_shape"/>
    <property type="match status" value="1"/>
</dbReference>
<comment type="subcellular location">
    <subcellularLocation>
        <location evidence="11">Cell membrane</location>
        <topology evidence="11">Multi-pass membrane protein</topology>
    </subcellularLocation>
    <subcellularLocation>
        <location evidence="1">Membrane</location>
        <topology evidence="1">Multi-pass membrane protein</topology>
    </subcellularLocation>
</comment>
<keyword evidence="5 11" id="KW-0812">Transmembrane</keyword>
<dbReference type="GO" id="GO:0015648">
    <property type="term" value="F:lipid-linked peptidoglycan transporter activity"/>
    <property type="evidence" value="ECO:0007669"/>
    <property type="project" value="TreeGrafter"/>
</dbReference>